<dbReference type="GO" id="GO:0005524">
    <property type="term" value="F:ATP binding"/>
    <property type="evidence" value="ECO:0007669"/>
    <property type="project" value="UniProtKB-KW"/>
</dbReference>
<evidence type="ECO:0000313" key="13">
    <source>
        <dbReference type="EMBL" id="PRW20851.1"/>
    </source>
</evidence>
<feature type="region of interest" description="Disordered" evidence="10">
    <location>
        <begin position="1"/>
        <end position="28"/>
    </location>
</feature>
<evidence type="ECO:0000256" key="4">
    <source>
        <dbReference type="ARBA" id="ARBA00022777"/>
    </source>
</evidence>
<dbReference type="PANTHER" id="PTHR24350">
    <property type="entry name" value="SERINE/THREONINE-PROTEIN KINASE IAL-RELATED"/>
    <property type="match status" value="1"/>
</dbReference>
<feature type="binding site" evidence="7">
    <location>
        <position position="259"/>
    </location>
    <ligand>
        <name>ATP</name>
        <dbReference type="ChEBI" id="CHEBI:30616"/>
    </ligand>
</feature>
<dbReference type="Pfam" id="PF00076">
    <property type="entry name" value="RRM_1"/>
    <property type="match status" value="1"/>
</dbReference>
<dbReference type="GO" id="GO:0003723">
    <property type="term" value="F:RNA binding"/>
    <property type="evidence" value="ECO:0007669"/>
    <property type="project" value="UniProtKB-UniRule"/>
</dbReference>
<dbReference type="Gene3D" id="1.10.510.10">
    <property type="entry name" value="Transferase(Phosphotransferase) domain 1"/>
    <property type="match status" value="1"/>
</dbReference>
<accession>A0A2P6TDY6</accession>
<protein>
    <submittedName>
        <fullName evidence="13">Polyadenylate-binding 2</fullName>
    </submittedName>
</protein>
<keyword evidence="4" id="KW-0418">Kinase</keyword>
<name>A0A2P6TDY6_CHLSO</name>
<proteinExistence type="predicted"/>
<evidence type="ECO:0000256" key="3">
    <source>
        <dbReference type="ARBA" id="ARBA00022741"/>
    </source>
</evidence>
<dbReference type="Gene3D" id="3.30.70.330">
    <property type="match status" value="1"/>
</dbReference>
<dbReference type="GO" id="GO:0004674">
    <property type="term" value="F:protein serine/threonine kinase activity"/>
    <property type="evidence" value="ECO:0007669"/>
    <property type="project" value="UniProtKB-KW"/>
</dbReference>
<feature type="compositionally biased region" description="Low complexity" evidence="10">
    <location>
        <begin position="407"/>
        <end position="417"/>
    </location>
</feature>
<dbReference type="InterPro" id="IPR000504">
    <property type="entry name" value="RRM_dom"/>
</dbReference>
<reference evidence="13 14" key="1">
    <citation type="journal article" date="2018" name="Plant J.">
        <title>Genome sequences of Chlorella sorokiniana UTEX 1602 and Micractinium conductrix SAG 241.80: implications to maltose excretion by a green alga.</title>
        <authorList>
            <person name="Arriola M.B."/>
            <person name="Velmurugan N."/>
            <person name="Zhang Y."/>
            <person name="Plunkett M.H."/>
            <person name="Hondzo H."/>
            <person name="Barney B.M."/>
        </authorList>
    </citation>
    <scope>NUCLEOTIDE SEQUENCE [LARGE SCALE GENOMIC DNA]</scope>
    <source>
        <strain evidence="14">UTEX 1602</strain>
    </source>
</reference>
<dbReference type="CDD" id="cd12306">
    <property type="entry name" value="RRM_II_PABPs"/>
    <property type="match status" value="1"/>
</dbReference>
<feature type="binding site" evidence="7">
    <location>
        <begin position="245"/>
        <end position="246"/>
    </location>
    <ligand>
        <name>ATP</name>
        <dbReference type="ChEBI" id="CHEBI:30616"/>
    </ligand>
</feature>
<keyword evidence="2" id="KW-0808">Transferase</keyword>
<organism evidence="13 14">
    <name type="scientific">Chlorella sorokiniana</name>
    <name type="common">Freshwater green alga</name>
    <dbReference type="NCBI Taxonomy" id="3076"/>
    <lineage>
        <taxon>Eukaryota</taxon>
        <taxon>Viridiplantae</taxon>
        <taxon>Chlorophyta</taxon>
        <taxon>core chlorophytes</taxon>
        <taxon>Trebouxiophyceae</taxon>
        <taxon>Chlorellales</taxon>
        <taxon>Chlorellaceae</taxon>
        <taxon>Chlorella clade</taxon>
        <taxon>Chlorella</taxon>
    </lineage>
</organism>
<sequence length="634" mass="67421">MADNEAELQGVDLGEQGAEEMQDDAQAEQELEAMKARLADMEKEAAKLKEMQDKAQKEAGMAPAGSGSADAAAKEEADSRSIYVGSVDYSCTPEELQMHFQSCGTVNRVTILTDKMGNPKGFAYIEFLEADAVANACLLDGSELRGRALKVAPKRTNGSWRCKPKCQRVAVKCVDCRRFRSIAELEAVQDEAALLSSLRHRYIVRLLAEGRQLGEGEALRIFRQIFQALEYCHRRCVVHRDLKPENILLDACSDVKVADFAGTPDFIAPELLVGSSCGLQADGAMADLWSMGVMLYETLAGRTPFGGGPNLAAILRAALKNDYPPLPPHVSQECRDLVAALLQPDPQRRITLEATLQHPWLRQGLQHERQLSPLPSEEAEVEALAATNGESDVDGSVARPGAPADQPPAVRSRPSSRAGGGSEAGSGSLGRPAGEHSSLALQLPGGQQAAGNLIMVERGQDSVGVRKIKASAAGFEPPAMPPGGGGAGGGAAGVHDALEQLQDGLAEVQLGQVQVQATLGQMQATLGQMQATLEKMEARQANDRRRRQNRLAQQAHPQSNLVLAPLVKEQPPPAGDAGAAALGALPAANIFPQTWAAVMTLSTAQLNTLANFYGEQFGPGALAIRRAAFMAFIT</sequence>
<feature type="cross-link" description="Glycyl lysine isopeptide (Lys-Gly) (interchain with G-Cter in SUMO2)" evidence="8">
    <location>
        <position position="243"/>
    </location>
</feature>
<evidence type="ECO:0000256" key="8">
    <source>
        <dbReference type="PIRSR" id="PIRSR630616-3"/>
    </source>
</evidence>
<keyword evidence="1" id="KW-0723">Serine/threonine-protein kinase</keyword>
<gene>
    <name evidence="13" type="ORF">C2E21_8665</name>
</gene>
<feature type="domain" description="RRM" evidence="12">
    <location>
        <begin position="80"/>
        <end position="156"/>
    </location>
</feature>
<dbReference type="OrthoDB" id="4726at2759"/>
<evidence type="ECO:0000259" key="12">
    <source>
        <dbReference type="PROSITE" id="PS50102"/>
    </source>
</evidence>
<dbReference type="EMBL" id="LHPG02000021">
    <property type="protein sequence ID" value="PRW20851.1"/>
    <property type="molecule type" value="Genomic_DNA"/>
</dbReference>
<dbReference type="SMART" id="SM00220">
    <property type="entry name" value="S_TKc"/>
    <property type="match status" value="1"/>
</dbReference>
<dbReference type="Pfam" id="PF00069">
    <property type="entry name" value="Pkinase"/>
    <property type="match status" value="1"/>
</dbReference>
<dbReference type="SUPFAM" id="SSF54928">
    <property type="entry name" value="RNA-binding domain, RBD"/>
    <property type="match status" value="1"/>
</dbReference>
<evidence type="ECO:0000313" key="14">
    <source>
        <dbReference type="Proteomes" id="UP000239899"/>
    </source>
</evidence>
<dbReference type="InterPro" id="IPR030616">
    <property type="entry name" value="Aur-like"/>
</dbReference>
<dbReference type="InterPro" id="IPR000719">
    <property type="entry name" value="Prot_kinase_dom"/>
</dbReference>
<dbReference type="InterPro" id="IPR011009">
    <property type="entry name" value="Kinase-like_dom_sf"/>
</dbReference>
<feature type="compositionally biased region" description="Basic and acidic residues" evidence="10">
    <location>
        <begin position="45"/>
        <end position="57"/>
    </location>
</feature>
<dbReference type="SUPFAM" id="SSF56112">
    <property type="entry name" value="Protein kinase-like (PK-like)"/>
    <property type="match status" value="1"/>
</dbReference>
<feature type="domain" description="Protein kinase" evidence="11">
    <location>
        <begin position="122"/>
        <end position="361"/>
    </location>
</feature>
<dbReference type="PROSITE" id="PS50011">
    <property type="entry name" value="PROTEIN_KINASE_DOM"/>
    <property type="match status" value="1"/>
</dbReference>
<dbReference type="AlphaFoldDB" id="A0A2P6TDY6"/>
<feature type="active site" description="Proton acceptor" evidence="6">
    <location>
        <position position="241"/>
    </location>
</feature>
<dbReference type="InterPro" id="IPR035979">
    <property type="entry name" value="RBD_domain_sf"/>
</dbReference>
<evidence type="ECO:0000256" key="2">
    <source>
        <dbReference type="ARBA" id="ARBA00022679"/>
    </source>
</evidence>
<dbReference type="PROSITE" id="PS00108">
    <property type="entry name" value="PROTEIN_KINASE_ST"/>
    <property type="match status" value="1"/>
</dbReference>
<comment type="caution">
    <text evidence="13">The sequence shown here is derived from an EMBL/GenBank/DDBJ whole genome shotgun (WGS) entry which is preliminary data.</text>
</comment>
<dbReference type="SMART" id="SM00360">
    <property type="entry name" value="RRM"/>
    <property type="match status" value="1"/>
</dbReference>
<dbReference type="PROSITE" id="PS50102">
    <property type="entry name" value="RRM"/>
    <property type="match status" value="1"/>
</dbReference>
<feature type="compositionally biased region" description="Gly residues" evidence="10">
    <location>
        <begin position="418"/>
        <end position="428"/>
    </location>
</feature>
<feature type="compositionally biased region" description="Acidic residues" evidence="10">
    <location>
        <begin position="17"/>
        <end position="28"/>
    </location>
</feature>
<feature type="region of interest" description="Disordered" evidence="10">
    <location>
        <begin position="388"/>
        <end position="438"/>
    </location>
</feature>
<keyword evidence="3 7" id="KW-0547">Nucleotide-binding</keyword>
<dbReference type="STRING" id="3076.A0A2P6TDY6"/>
<feature type="compositionally biased region" description="Low complexity" evidence="10">
    <location>
        <begin position="58"/>
        <end position="71"/>
    </location>
</feature>
<evidence type="ECO:0000256" key="10">
    <source>
        <dbReference type="SAM" id="MobiDB-lite"/>
    </source>
</evidence>
<evidence type="ECO:0000256" key="6">
    <source>
        <dbReference type="PIRSR" id="PIRSR630616-1"/>
    </source>
</evidence>
<evidence type="ECO:0000256" key="7">
    <source>
        <dbReference type="PIRSR" id="PIRSR630616-2"/>
    </source>
</evidence>
<keyword evidence="14" id="KW-1185">Reference proteome</keyword>
<evidence type="ECO:0000259" key="11">
    <source>
        <dbReference type="PROSITE" id="PS50011"/>
    </source>
</evidence>
<evidence type="ECO:0000256" key="5">
    <source>
        <dbReference type="ARBA" id="ARBA00022840"/>
    </source>
</evidence>
<dbReference type="Proteomes" id="UP000239899">
    <property type="component" value="Unassembled WGS sequence"/>
</dbReference>
<keyword evidence="9" id="KW-0694">RNA-binding</keyword>
<keyword evidence="5 7" id="KW-0067">ATP-binding</keyword>
<dbReference type="InterPro" id="IPR008271">
    <property type="entry name" value="Ser/Thr_kinase_AS"/>
</dbReference>
<dbReference type="InterPro" id="IPR012677">
    <property type="entry name" value="Nucleotide-bd_a/b_plait_sf"/>
</dbReference>
<feature type="region of interest" description="Disordered" evidence="10">
    <location>
        <begin position="45"/>
        <end position="73"/>
    </location>
</feature>
<evidence type="ECO:0000256" key="1">
    <source>
        <dbReference type="ARBA" id="ARBA00022527"/>
    </source>
</evidence>
<evidence type="ECO:0000256" key="9">
    <source>
        <dbReference type="PROSITE-ProRule" id="PRU00176"/>
    </source>
</evidence>